<proteinExistence type="predicted"/>
<dbReference type="Proteomes" id="UP001352852">
    <property type="component" value="Unassembled WGS sequence"/>
</dbReference>
<gene>
    <name evidence="1" type="ORF">CHARACLAT_021243</name>
</gene>
<feature type="non-terminal residue" evidence="1">
    <location>
        <position position="1"/>
    </location>
</feature>
<sequence>SLRQLFKERVAEHSTPECRPLRCLLRQTPWILPVILVQPGSAYLRSSTLGSQADFHLPQDAHQPKTAALQRTAYPKLTSPPGLLIHLQP</sequence>
<comment type="caution">
    <text evidence="1">The sequence shown here is derived from an EMBL/GenBank/DDBJ whole genome shotgun (WGS) entry which is preliminary data.</text>
</comment>
<feature type="non-terminal residue" evidence="1">
    <location>
        <position position="89"/>
    </location>
</feature>
<protein>
    <submittedName>
        <fullName evidence="1">Uncharacterized protein</fullName>
    </submittedName>
</protein>
<reference evidence="1 2" key="1">
    <citation type="submission" date="2021-06" db="EMBL/GenBank/DDBJ databases">
        <authorList>
            <person name="Palmer J.M."/>
        </authorList>
    </citation>
    <scope>NUCLEOTIDE SEQUENCE [LARGE SCALE GENOMIC DNA]</scope>
    <source>
        <strain evidence="1 2">CL_MEX2019</strain>
        <tissue evidence="1">Muscle</tissue>
    </source>
</reference>
<evidence type="ECO:0000313" key="2">
    <source>
        <dbReference type="Proteomes" id="UP001352852"/>
    </source>
</evidence>
<organism evidence="1 2">
    <name type="scientific">Characodon lateralis</name>
    <dbReference type="NCBI Taxonomy" id="208331"/>
    <lineage>
        <taxon>Eukaryota</taxon>
        <taxon>Metazoa</taxon>
        <taxon>Chordata</taxon>
        <taxon>Craniata</taxon>
        <taxon>Vertebrata</taxon>
        <taxon>Euteleostomi</taxon>
        <taxon>Actinopterygii</taxon>
        <taxon>Neopterygii</taxon>
        <taxon>Teleostei</taxon>
        <taxon>Neoteleostei</taxon>
        <taxon>Acanthomorphata</taxon>
        <taxon>Ovalentaria</taxon>
        <taxon>Atherinomorphae</taxon>
        <taxon>Cyprinodontiformes</taxon>
        <taxon>Goodeidae</taxon>
        <taxon>Characodon</taxon>
    </lineage>
</organism>
<evidence type="ECO:0000313" key="1">
    <source>
        <dbReference type="EMBL" id="MED6278198.1"/>
    </source>
</evidence>
<dbReference type="EMBL" id="JAHUTJ010034853">
    <property type="protein sequence ID" value="MED6278198.1"/>
    <property type="molecule type" value="Genomic_DNA"/>
</dbReference>
<accession>A0ABU7DSY8</accession>
<name>A0ABU7DSY8_9TELE</name>
<keyword evidence="2" id="KW-1185">Reference proteome</keyword>